<keyword evidence="1" id="KW-0472">Membrane</keyword>
<reference evidence="3 4" key="1">
    <citation type="submission" date="2016-03" db="EMBL/GenBank/DDBJ databases">
        <title>Complete genome sequence of Shewanella psychrophila WP2, a deep sea bacterium isolated from west Pacific sediment.</title>
        <authorList>
            <person name="Xu G."/>
            <person name="Jian H."/>
        </authorList>
    </citation>
    <scope>NUCLEOTIDE SEQUENCE [LARGE SCALE GENOMIC DNA]</scope>
    <source>
        <strain evidence="3 4">WP2</strain>
    </source>
</reference>
<dbReference type="Proteomes" id="UP000189545">
    <property type="component" value="Chromosome"/>
</dbReference>
<evidence type="ECO:0008006" key="5">
    <source>
        <dbReference type="Google" id="ProtNLM"/>
    </source>
</evidence>
<dbReference type="InterPro" id="IPR008020">
    <property type="entry name" value="G8P"/>
</dbReference>
<keyword evidence="1" id="KW-1133">Transmembrane helix</keyword>
<dbReference type="EMBL" id="CP014782">
    <property type="protein sequence ID" value="AQS36124.1"/>
    <property type="molecule type" value="Genomic_DNA"/>
</dbReference>
<evidence type="ECO:0000313" key="4">
    <source>
        <dbReference type="Proteomes" id="UP000189545"/>
    </source>
</evidence>
<protein>
    <recommendedName>
        <fullName evidence="5">Bacteriophage coat protein B</fullName>
    </recommendedName>
</protein>
<accession>A0A1S6HKV1</accession>
<keyword evidence="2" id="KW-0732">Signal</keyword>
<gene>
    <name evidence="3" type="ORF">Sps_00935</name>
</gene>
<feature type="signal peptide" evidence="2">
    <location>
        <begin position="1"/>
        <end position="25"/>
    </location>
</feature>
<dbReference type="RefSeq" id="WP_077751455.1">
    <property type="nucleotide sequence ID" value="NZ_CP014782.1"/>
</dbReference>
<feature type="transmembrane region" description="Helical" evidence="1">
    <location>
        <begin position="41"/>
        <end position="61"/>
    </location>
</feature>
<sequence>MNIKTFATGVCLMLLTVAMPSTALAAIDVTDAVTSITTDGGAAIAAIGGAMIGLAAIAIVFKWAKAAIFG</sequence>
<evidence type="ECO:0000313" key="3">
    <source>
        <dbReference type="EMBL" id="AQS36124.1"/>
    </source>
</evidence>
<dbReference type="Pfam" id="PF05356">
    <property type="entry name" value="Phage_Coat_B"/>
    <property type="match status" value="1"/>
</dbReference>
<dbReference type="STRING" id="225848.Sps_00935"/>
<keyword evidence="4" id="KW-1185">Reference proteome</keyword>
<feature type="chain" id="PRO_5012096933" description="Bacteriophage coat protein B" evidence="2">
    <location>
        <begin position="26"/>
        <end position="70"/>
    </location>
</feature>
<proteinExistence type="predicted"/>
<evidence type="ECO:0000256" key="2">
    <source>
        <dbReference type="SAM" id="SignalP"/>
    </source>
</evidence>
<dbReference type="KEGG" id="spsw:Sps_00935"/>
<evidence type="ECO:0000256" key="1">
    <source>
        <dbReference type="SAM" id="Phobius"/>
    </source>
</evidence>
<keyword evidence="1" id="KW-0812">Transmembrane</keyword>
<dbReference type="AlphaFoldDB" id="A0A1S6HKV1"/>
<organism evidence="3 4">
    <name type="scientific">Shewanella psychrophila</name>
    <dbReference type="NCBI Taxonomy" id="225848"/>
    <lineage>
        <taxon>Bacteria</taxon>
        <taxon>Pseudomonadati</taxon>
        <taxon>Pseudomonadota</taxon>
        <taxon>Gammaproteobacteria</taxon>
        <taxon>Alteromonadales</taxon>
        <taxon>Shewanellaceae</taxon>
        <taxon>Shewanella</taxon>
    </lineage>
</organism>
<name>A0A1S6HKV1_9GAMM</name>